<feature type="transmembrane region" description="Helical" evidence="8">
    <location>
        <begin position="285"/>
        <end position="304"/>
    </location>
</feature>
<dbReference type="GO" id="GO:1902600">
    <property type="term" value="P:proton transmembrane transport"/>
    <property type="evidence" value="ECO:0007669"/>
    <property type="project" value="InterPro"/>
</dbReference>
<feature type="transmembrane region" description="Helical" evidence="8">
    <location>
        <begin position="194"/>
        <end position="215"/>
    </location>
</feature>
<dbReference type="PANTHER" id="PTHR32468">
    <property type="entry name" value="CATION/H + ANTIPORTER"/>
    <property type="match status" value="1"/>
</dbReference>
<evidence type="ECO:0000256" key="3">
    <source>
        <dbReference type="ARBA" id="ARBA00022692"/>
    </source>
</evidence>
<feature type="transmembrane region" description="Helical" evidence="8">
    <location>
        <begin position="125"/>
        <end position="147"/>
    </location>
</feature>
<evidence type="ECO:0000256" key="2">
    <source>
        <dbReference type="ARBA" id="ARBA00022448"/>
    </source>
</evidence>
<dbReference type="PANTHER" id="PTHR32468:SF0">
    <property type="entry name" value="K(+)_H(+) ANTIPORTER 1"/>
    <property type="match status" value="1"/>
</dbReference>
<feature type="transmembrane region" description="Helical" evidence="8">
    <location>
        <begin position="406"/>
        <end position="425"/>
    </location>
</feature>
<comment type="caution">
    <text evidence="10">The sequence shown here is derived from an EMBL/GenBank/DDBJ whole genome shotgun (WGS) entry which is preliminary data.</text>
</comment>
<dbReference type="InterPro" id="IPR038770">
    <property type="entry name" value="Na+/solute_symporter_sf"/>
</dbReference>
<dbReference type="EMBL" id="RBAL01000003">
    <property type="protein sequence ID" value="RKN44882.1"/>
    <property type="molecule type" value="Genomic_DNA"/>
</dbReference>
<keyword evidence="3 8" id="KW-0812">Transmembrane</keyword>
<feature type="transmembrane region" description="Helical" evidence="8">
    <location>
        <begin position="342"/>
        <end position="368"/>
    </location>
</feature>
<evidence type="ECO:0000313" key="11">
    <source>
        <dbReference type="Proteomes" id="UP000272474"/>
    </source>
</evidence>
<proteinExistence type="predicted"/>
<feature type="transmembrane region" description="Helical" evidence="8">
    <location>
        <begin position="96"/>
        <end position="113"/>
    </location>
</feature>
<keyword evidence="11" id="KW-1185">Reference proteome</keyword>
<dbReference type="Pfam" id="PF00999">
    <property type="entry name" value="Na_H_Exchanger"/>
    <property type="match status" value="1"/>
</dbReference>
<reference evidence="10 11" key="1">
    <citation type="journal article" date="2014" name="Int. J. Syst. Evol. Microbiol.">
        <title>Streptomyces hoynatensis sp. nov., isolated from deep marine sediment.</title>
        <authorList>
            <person name="Veyisoglu A."/>
            <person name="Sahin N."/>
        </authorList>
    </citation>
    <scope>NUCLEOTIDE SEQUENCE [LARGE SCALE GENOMIC DNA]</scope>
    <source>
        <strain evidence="10 11">KCTC 29097</strain>
    </source>
</reference>
<dbReference type="OrthoDB" id="9793589at2"/>
<comment type="subcellular location">
    <subcellularLocation>
        <location evidence="1">Membrane</location>
        <topology evidence="1">Multi-pass membrane protein</topology>
    </subcellularLocation>
</comment>
<evidence type="ECO:0000256" key="4">
    <source>
        <dbReference type="ARBA" id="ARBA00022989"/>
    </source>
</evidence>
<organism evidence="10 11">
    <name type="scientific">Streptomyces hoynatensis</name>
    <dbReference type="NCBI Taxonomy" id="1141874"/>
    <lineage>
        <taxon>Bacteria</taxon>
        <taxon>Bacillati</taxon>
        <taxon>Actinomycetota</taxon>
        <taxon>Actinomycetes</taxon>
        <taxon>Kitasatosporales</taxon>
        <taxon>Streptomycetaceae</taxon>
        <taxon>Streptomyces</taxon>
    </lineage>
</organism>
<keyword evidence="4 8" id="KW-1133">Transmembrane helix</keyword>
<dbReference type="InterPro" id="IPR006153">
    <property type="entry name" value="Cation/H_exchanger_TM"/>
</dbReference>
<dbReference type="GO" id="GO:0015297">
    <property type="term" value="F:antiporter activity"/>
    <property type="evidence" value="ECO:0007669"/>
    <property type="project" value="InterPro"/>
</dbReference>
<gene>
    <name evidence="10" type="ORF">D7294_07170</name>
</gene>
<feature type="transmembrane region" description="Helical" evidence="8">
    <location>
        <begin position="311"/>
        <end position="330"/>
    </location>
</feature>
<accession>A0A3A9Z8S9</accession>
<keyword evidence="2" id="KW-0813">Transport</keyword>
<protein>
    <submittedName>
        <fullName evidence="10">Cation:proton antiporter</fullName>
    </submittedName>
</protein>
<dbReference type="InterPro" id="IPR050794">
    <property type="entry name" value="CPA2_transporter"/>
</dbReference>
<evidence type="ECO:0000313" key="10">
    <source>
        <dbReference type="EMBL" id="RKN44882.1"/>
    </source>
</evidence>
<dbReference type="GO" id="GO:0016020">
    <property type="term" value="C:membrane"/>
    <property type="evidence" value="ECO:0007669"/>
    <property type="project" value="UniProtKB-SubCell"/>
</dbReference>
<evidence type="ECO:0000256" key="8">
    <source>
        <dbReference type="SAM" id="Phobius"/>
    </source>
</evidence>
<feature type="transmembrane region" description="Helical" evidence="8">
    <location>
        <begin position="261"/>
        <end position="279"/>
    </location>
</feature>
<dbReference type="Proteomes" id="UP000272474">
    <property type="component" value="Unassembled WGS sequence"/>
</dbReference>
<name>A0A3A9Z8S9_9ACTN</name>
<keyword evidence="6 8" id="KW-0472">Membrane</keyword>
<evidence type="ECO:0000256" key="1">
    <source>
        <dbReference type="ARBA" id="ARBA00004141"/>
    </source>
</evidence>
<feature type="region of interest" description="Disordered" evidence="7">
    <location>
        <begin position="443"/>
        <end position="468"/>
    </location>
</feature>
<feature type="transmembrane region" description="Helical" evidence="8">
    <location>
        <begin position="28"/>
        <end position="49"/>
    </location>
</feature>
<evidence type="ECO:0000256" key="5">
    <source>
        <dbReference type="ARBA" id="ARBA00023065"/>
    </source>
</evidence>
<evidence type="ECO:0000256" key="7">
    <source>
        <dbReference type="SAM" id="MobiDB-lite"/>
    </source>
</evidence>
<feature type="transmembrane region" description="Helical" evidence="8">
    <location>
        <begin position="227"/>
        <end position="249"/>
    </location>
</feature>
<dbReference type="AlphaFoldDB" id="A0A3A9Z8S9"/>
<keyword evidence="5" id="KW-0406">Ion transport</keyword>
<sequence>MHPGASSEKGAAVILAESVAAPIPQHQLLVLLLQVSVLLVAAILLGRLAQRLHLPAIVGELSAGVLLGPSLLSHLLPSVTGWLFPQEAGQMHLLDALGQVGVILLVGFTGMHIDMGLVRRKGSHAAVVSLTGLLLPLGLGIWLGLAMPARLREDGSDPTVFACFVGVAMCVSAIPVIAKTLMDMRLIHRNIGQMILVAGTIDDAVGWVLVSLVSAMTTANGLTGGDVLTSLGHLALVLLVMVTVGRLAVNRVMRAAISSGVRGMPVVAAVGLIVLSAAGTQALELEAVFGAFLCGVLIGTGKGIDIRPLEPLNTTVVTVLAPLFFATAGLRMDLTALDDPVIAGWALAVVVVAIVGKFAGAFLGALIGRVNRWEALALGAGMNSRGVIEVIIAMIGVRLGLLTVEMYSIVILVAVITSVMAPPMLRLAMRRVEHTAEESLRERRVLDLGGTPEGGGTALGQEPSPAER</sequence>
<feature type="transmembrane region" description="Helical" evidence="8">
    <location>
        <begin position="61"/>
        <end position="84"/>
    </location>
</feature>
<evidence type="ECO:0000259" key="9">
    <source>
        <dbReference type="Pfam" id="PF00999"/>
    </source>
</evidence>
<evidence type="ECO:0000256" key="6">
    <source>
        <dbReference type="ARBA" id="ARBA00023136"/>
    </source>
</evidence>
<feature type="domain" description="Cation/H+ exchanger transmembrane" evidence="9">
    <location>
        <begin position="42"/>
        <end position="426"/>
    </location>
</feature>
<feature type="transmembrane region" description="Helical" evidence="8">
    <location>
        <begin position="159"/>
        <end position="182"/>
    </location>
</feature>
<dbReference type="Gene3D" id="1.20.1530.20">
    <property type="match status" value="1"/>
</dbReference>